<sequence length="280" mass="29814">MDDGGNHAPLAPASQEPDDETLDALAADAAAVVLSDREKLVLQLYHQVRELELESSLLQAQQNDTTSAPSDEHLSDDEVAQQLIAAERAAMEARASYMIRNKITDQVLTMDPVIKAVHGGSTTSFEERRLAPLLTPRDALSMHLSHQTHALTTTATALATAAKALSAANAKNAALAATLLSLTADHHHHPSSSSSAVGADGLGLDPDLDPKLRDQLLEAERDAARARRRWRGVKGVVAGVVAGSGVDWAADEGLRGLVLEEDEDEDEDELVFDEGEAMAE</sequence>
<evidence type="ECO:0000313" key="10">
    <source>
        <dbReference type="EMBL" id="OJD39991.1"/>
    </source>
</evidence>
<keyword evidence="3" id="KW-0158">Chromosome</keyword>
<comment type="similarity">
    <text evidence="7">Belongs to the CENP-H/MCM16 family.</text>
</comment>
<dbReference type="GO" id="GO:0000776">
    <property type="term" value="C:kinetochore"/>
    <property type="evidence" value="ECO:0007669"/>
    <property type="project" value="UniProtKB-KW"/>
</dbReference>
<dbReference type="Pfam" id="PF05837">
    <property type="entry name" value="CENP-H"/>
    <property type="match status" value="1"/>
</dbReference>
<keyword evidence="4" id="KW-0995">Kinetochore</keyword>
<dbReference type="PANTHER" id="PTHR48122:SF1">
    <property type="entry name" value="CENTROMERE PROTEIN H"/>
    <property type="match status" value="1"/>
</dbReference>
<dbReference type="InterPro" id="IPR008426">
    <property type="entry name" value="CENP-H_C"/>
</dbReference>
<dbReference type="GO" id="GO:0043515">
    <property type="term" value="F:kinetochore binding"/>
    <property type="evidence" value="ECO:0007669"/>
    <property type="project" value="TreeGrafter"/>
</dbReference>
<gene>
    <name evidence="10" type="ORF">BKCO1_200055</name>
</gene>
<evidence type="ECO:0000256" key="6">
    <source>
        <dbReference type="ARBA" id="ARBA00023328"/>
    </source>
</evidence>
<evidence type="ECO:0000313" key="11">
    <source>
        <dbReference type="Proteomes" id="UP000183809"/>
    </source>
</evidence>
<dbReference type="InterPro" id="IPR040034">
    <property type="entry name" value="CENP-H"/>
</dbReference>
<comment type="caution">
    <text evidence="10">The sequence shown here is derived from an EMBL/GenBank/DDBJ whole genome shotgun (WGS) entry which is preliminary data.</text>
</comment>
<feature type="domain" description="Centromere protein H C-terminal" evidence="9">
    <location>
        <begin position="40"/>
        <end position="261"/>
    </location>
</feature>
<dbReference type="GeneID" id="31012817"/>
<evidence type="ECO:0000256" key="4">
    <source>
        <dbReference type="ARBA" id="ARBA00022838"/>
    </source>
</evidence>
<keyword evidence="6" id="KW-0137">Centromere</keyword>
<dbReference type="RefSeq" id="XP_020134978.1">
    <property type="nucleotide sequence ID" value="XM_020272558.1"/>
</dbReference>
<evidence type="ECO:0000256" key="3">
    <source>
        <dbReference type="ARBA" id="ARBA00022454"/>
    </source>
</evidence>
<keyword evidence="5" id="KW-0539">Nucleus</keyword>
<dbReference type="PANTHER" id="PTHR48122">
    <property type="entry name" value="CENTROMERE PROTEIN H"/>
    <property type="match status" value="1"/>
</dbReference>
<name>A0A1J9SHZ6_9PEZI</name>
<accession>A0A1J9SHZ6</accession>
<comment type="subcellular location">
    <subcellularLocation>
        <location evidence="2">Chromosome</location>
        <location evidence="2">Centromere</location>
        <location evidence="2">Kinetochore</location>
    </subcellularLocation>
    <subcellularLocation>
        <location evidence="1">Nucleus</location>
    </subcellularLocation>
</comment>
<evidence type="ECO:0000256" key="1">
    <source>
        <dbReference type="ARBA" id="ARBA00004123"/>
    </source>
</evidence>
<feature type="region of interest" description="Disordered" evidence="8">
    <location>
        <begin position="259"/>
        <end position="280"/>
    </location>
</feature>
<proteinExistence type="inferred from homology"/>
<organism evidence="10 11">
    <name type="scientific">Diplodia corticola</name>
    <dbReference type="NCBI Taxonomy" id="236234"/>
    <lineage>
        <taxon>Eukaryota</taxon>
        <taxon>Fungi</taxon>
        <taxon>Dikarya</taxon>
        <taxon>Ascomycota</taxon>
        <taxon>Pezizomycotina</taxon>
        <taxon>Dothideomycetes</taxon>
        <taxon>Dothideomycetes incertae sedis</taxon>
        <taxon>Botryosphaeriales</taxon>
        <taxon>Botryosphaeriaceae</taxon>
        <taxon>Diplodia</taxon>
    </lineage>
</organism>
<dbReference type="EMBL" id="MNUE01000002">
    <property type="protein sequence ID" value="OJD39991.1"/>
    <property type="molecule type" value="Genomic_DNA"/>
</dbReference>
<evidence type="ECO:0000256" key="7">
    <source>
        <dbReference type="ARBA" id="ARBA00025735"/>
    </source>
</evidence>
<evidence type="ECO:0000256" key="8">
    <source>
        <dbReference type="SAM" id="MobiDB-lite"/>
    </source>
</evidence>
<dbReference type="Proteomes" id="UP000183809">
    <property type="component" value="Unassembled WGS sequence"/>
</dbReference>
<dbReference type="AlphaFoldDB" id="A0A1J9SHZ6"/>
<protein>
    <recommendedName>
        <fullName evidence="9">Centromere protein H C-terminal domain-containing protein</fullName>
    </recommendedName>
</protein>
<keyword evidence="11" id="KW-1185">Reference proteome</keyword>
<evidence type="ECO:0000256" key="2">
    <source>
        <dbReference type="ARBA" id="ARBA00004629"/>
    </source>
</evidence>
<dbReference type="OrthoDB" id="2274804at2759"/>
<reference evidence="10 11" key="1">
    <citation type="submission" date="2016-10" db="EMBL/GenBank/DDBJ databases">
        <title>Proteomics and genomics reveal pathogen-plant mechanisms compatible with a hemibiotrophic lifestyle of Diplodia corticola.</title>
        <authorList>
            <person name="Fernandes I."/>
            <person name="De Jonge R."/>
            <person name="Van De Peer Y."/>
            <person name="Devreese B."/>
            <person name="Alves A."/>
            <person name="Esteves A.C."/>
        </authorList>
    </citation>
    <scope>NUCLEOTIDE SEQUENCE [LARGE SCALE GENOMIC DNA]</scope>
    <source>
        <strain evidence="10 11">CBS 112549</strain>
    </source>
</reference>
<dbReference type="GO" id="GO:0005634">
    <property type="term" value="C:nucleus"/>
    <property type="evidence" value="ECO:0007669"/>
    <property type="project" value="UniProtKB-SubCell"/>
</dbReference>
<dbReference type="GO" id="GO:0051382">
    <property type="term" value="P:kinetochore assembly"/>
    <property type="evidence" value="ECO:0007669"/>
    <property type="project" value="InterPro"/>
</dbReference>
<evidence type="ECO:0000256" key="5">
    <source>
        <dbReference type="ARBA" id="ARBA00023242"/>
    </source>
</evidence>
<dbReference type="GO" id="GO:0007052">
    <property type="term" value="P:mitotic spindle organization"/>
    <property type="evidence" value="ECO:0007669"/>
    <property type="project" value="TreeGrafter"/>
</dbReference>
<evidence type="ECO:0000259" key="9">
    <source>
        <dbReference type="Pfam" id="PF05837"/>
    </source>
</evidence>
<dbReference type="GO" id="GO:0007059">
    <property type="term" value="P:chromosome segregation"/>
    <property type="evidence" value="ECO:0007669"/>
    <property type="project" value="TreeGrafter"/>
</dbReference>